<keyword evidence="1" id="KW-0472">Membrane</keyword>
<keyword evidence="1" id="KW-1133">Transmembrane helix</keyword>
<feature type="transmembrane region" description="Helical" evidence="1">
    <location>
        <begin position="6"/>
        <end position="25"/>
    </location>
</feature>
<dbReference type="Proteomes" id="UP000031563">
    <property type="component" value="Unassembled WGS sequence"/>
</dbReference>
<accession>A0A0F5HRA6</accession>
<feature type="transmembrane region" description="Helical" evidence="1">
    <location>
        <begin position="98"/>
        <end position="116"/>
    </location>
</feature>
<evidence type="ECO:0000313" key="3">
    <source>
        <dbReference type="Proteomes" id="UP000031563"/>
    </source>
</evidence>
<evidence type="ECO:0000313" key="2">
    <source>
        <dbReference type="EMBL" id="KKB35798.1"/>
    </source>
</evidence>
<protein>
    <submittedName>
        <fullName evidence="2">Uncharacterized protein</fullName>
    </submittedName>
</protein>
<organism evidence="2 3">
    <name type="scientific">Bacillus thermotolerans</name>
    <name type="common">Quasibacillus thermotolerans</name>
    <dbReference type="NCBI Taxonomy" id="1221996"/>
    <lineage>
        <taxon>Bacteria</taxon>
        <taxon>Bacillati</taxon>
        <taxon>Bacillota</taxon>
        <taxon>Bacilli</taxon>
        <taxon>Bacillales</taxon>
        <taxon>Bacillaceae</taxon>
        <taxon>Bacillus</taxon>
    </lineage>
</organism>
<feature type="transmembrane region" description="Helical" evidence="1">
    <location>
        <begin position="63"/>
        <end position="86"/>
    </location>
</feature>
<feature type="transmembrane region" description="Helical" evidence="1">
    <location>
        <begin position="122"/>
        <end position="140"/>
    </location>
</feature>
<name>A0A0F5HRA6_BACTR</name>
<keyword evidence="1" id="KW-0812">Transmembrane</keyword>
<dbReference type="AlphaFoldDB" id="A0A0F5HRA6"/>
<gene>
    <name evidence="2" type="ORF">QY95_03288</name>
</gene>
<comment type="caution">
    <text evidence="2">The sequence shown here is derived from an EMBL/GenBank/DDBJ whole genome shotgun (WGS) entry which is preliminary data.</text>
</comment>
<feature type="transmembrane region" description="Helical" evidence="1">
    <location>
        <begin position="152"/>
        <end position="181"/>
    </location>
</feature>
<keyword evidence="3" id="KW-1185">Reference proteome</keyword>
<sequence length="196" mass="22118">MSIPAIWLAAVAALFVAPAIEKIVARDKIGDWYWNSFFLYFIVWKLSYIIFHPGLFLDHPFSILYFNGGTKGHVLALAALFVYLLVLGAKKGLSIYKASARLFLFYFICYEAIIRFSEANYIGAVSHLVVLASLLVLLRAQQQKKQRLSGQLLILFILVEMLLISLFHTILSIEAITFAWLGLTISILNEKANKEG</sequence>
<proteinExistence type="predicted"/>
<reference evidence="2" key="1">
    <citation type="submission" date="2015-02" db="EMBL/GenBank/DDBJ databases">
        <title>Genome Assembly of Bacillaceae bacterium MTCC 8252.</title>
        <authorList>
            <person name="Verma A."/>
            <person name="Khatri I."/>
            <person name="Mual P."/>
            <person name="Subramanian S."/>
            <person name="Krishnamurthi S."/>
        </authorList>
    </citation>
    <scope>NUCLEOTIDE SEQUENCE [LARGE SCALE GENOMIC DNA]</scope>
    <source>
        <strain evidence="2">MTCC 8252</strain>
    </source>
</reference>
<feature type="transmembrane region" description="Helical" evidence="1">
    <location>
        <begin position="32"/>
        <end position="51"/>
    </location>
</feature>
<evidence type="ECO:0000256" key="1">
    <source>
        <dbReference type="SAM" id="Phobius"/>
    </source>
</evidence>
<dbReference type="EMBL" id="JWIR02000068">
    <property type="protein sequence ID" value="KKB35798.1"/>
    <property type="molecule type" value="Genomic_DNA"/>
</dbReference>
<dbReference type="STRING" id="1221996.QY95_03288"/>